<evidence type="ECO:0000256" key="1">
    <source>
        <dbReference type="ARBA" id="ARBA00001974"/>
    </source>
</evidence>
<accession>A0A167QCX8</accession>
<evidence type="ECO:0000256" key="14">
    <source>
        <dbReference type="ARBA" id="ARBA00023221"/>
    </source>
</evidence>
<dbReference type="InterPro" id="IPR036188">
    <property type="entry name" value="FAD/NAD-bd_sf"/>
</dbReference>
<keyword evidence="11 16" id="KW-1133">Transmembrane helix</keyword>
<dbReference type="OrthoDB" id="1678617at2759"/>
<keyword evidence="8 16" id="KW-0274">FAD</keyword>
<evidence type="ECO:0000256" key="16">
    <source>
        <dbReference type="RuleBase" id="RU367121"/>
    </source>
</evidence>
<name>A0A167QCX8_9HYPO</name>
<evidence type="ECO:0000256" key="7">
    <source>
        <dbReference type="ARBA" id="ARBA00022824"/>
    </source>
</evidence>
<evidence type="ECO:0000313" key="19">
    <source>
        <dbReference type="EMBL" id="OAA57524.1"/>
    </source>
</evidence>
<dbReference type="EC" id="1.14.14.17" evidence="16"/>
<keyword evidence="12 16" id="KW-0560">Oxidoreductase</keyword>
<evidence type="ECO:0000256" key="15">
    <source>
        <dbReference type="ARBA" id="ARBA00029435"/>
    </source>
</evidence>
<comment type="cofactor">
    <cofactor evidence="1 16">
        <name>FAD</name>
        <dbReference type="ChEBI" id="CHEBI:57692"/>
    </cofactor>
</comment>
<evidence type="ECO:0000256" key="10">
    <source>
        <dbReference type="ARBA" id="ARBA00022955"/>
    </source>
</evidence>
<dbReference type="EMBL" id="AZHD01000014">
    <property type="protein sequence ID" value="OAA57524.1"/>
    <property type="molecule type" value="Genomic_DNA"/>
</dbReference>
<comment type="pathway">
    <text evidence="15">Steroid metabolism; ergosterol biosynthesis.</text>
</comment>
<comment type="subcellular location">
    <subcellularLocation>
        <location evidence="3 16">Endoplasmic reticulum membrane</location>
        <topology evidence="3 16">Multi-pass membrane protein</topology>
    </subcellularLocation>
    <subcellularLocation>
        <location evidence="2">Microsome membrane</location>
        <topology evidence="2">Multi-pass membrane protein</topology>
    </subcellularLocation>
</comment>
<dbReference type="STRING" id="1081102.A0A167QCX8"/>
<keyword evidence="7 16" id="KW-0256">Endoplasmic reticulum</keyword>
<dbReference type="Proteomes" id="UP000076874">
    <property type="component" value="Unassembled WGS sequence"/>
</dbReference>
<keyword evidence="10" id="KW-0752">Steroid biosynthesis</keyword>
<dbReference type="InterPro" id="IPR013698">
    <property type="entry name" value="Squalene_epoxidase"/>
</dbReference>
<dbReference type="GO" id="GO:0004506">
    <property type="term" value="F:squalene monooxygenase activity"/>
    <property type="evidence" value="ECO:0007669"/>
    <property type="project" value="UniProtKB-UniRule"/>
</dbReference>
<feature type="transmembrane region" description="Helical" evidence="16">
    <location>
        <begin position="387"/>
        <end position="405"/>
    </location>
</feature>
<dbReference type="UniPathway" id="UPA00767">
    <property type="reaction ID" value="UER00752"/>
</dbReference>
<dbReference type="PRINTS" id="PR00420">
    <property type="entry name" value="RNGMNOXGNASE"/>
</dbReference>
<evidence type="ECO:0000256" key="11">
    <source>
        <dbReference type="ARBA" id="ARBA00022989"/>
    </source>
</evidence>
<dbReference type="PANTHER" id="PTHR10835">
    <property type="entry name" value="SQUALENE MONOOXYGENASE"/>
    <property type="match status" value="1"/>
</dbReference>
<keyword evidence="14" id="KW-0753">Steroid metabolism</keyword>
<feature type="transmembrane region" description="Helical" evidence="16">
    <location>
        <begin position="472"/>
        <end position="492"/>
    </location>
</feature>
<keyword evidence="9" id="KW-0492">Microsome</keyword>
<evidence type="ECO:0000256" key="17">
    <source>
        <dbReference type="SAM" id="MobiDB-lite"/>
    </source>
</evidence>
<comment type="catalytic activity">
    <reaction evidence="16">
        <text>squalene + reduced [NADPH--hemoprotein reductase] + O2 = (S)-2,3-epoxysqualene + oxidized [NADPH--hemoprotein reductase] + H2O + H(+)</text>
        <dbReference type="Rhea" id="RHEA:25282"/>
        <dbReference type="Rhea" id="RHEA-COMP:11964"/>
        <dbReference type="Rhea" id="RHEA-COMP:11965"/>
        <dbReference type="ChEBI" id="CHEBI:15377"/>
        <dbReference type="ChEBI" id="CHEBI:15378"/>
        <dbReference type="ChEBI" id="CHEBI:15379"/>
        <dbReference type="ChEBI" id="CHEBI:15440"/>
        <dbReference type="ChEBI" id="CHEBI:15441"/>
        <dbReference type="ChEBI" id="CHEBI:57618"/>
        <dbReference type="ChEBI" id="CHEBI:58210"/>
        <dbReference type="EC" id="1.14.14.17"/>
    </reaction>
</comment>
<dbReference type="PANTHER" id="PTHR10835:SF0">
    <property type="entry name" value="SQUALENE MONOOXYGENASE"/>
    <property type="match status" value="1"/>
</dbReference>
<proteinExistence type="inferred from homology"/>
<keyword evidence="20" id="KW-1185">Reference proteome</keyword>
<evidence type="ECO:0000256" key="2">
    <source>
        <dbReference type="ARBA" id="ARBA00004154"/>
    </source>
</evidence>
<dbReference type="InterPro" id="IPR040125">
    <property type="entry name" value="Squalene_monox"/>
</dbReference>
<feature type="transmembrane region" description="Helical" evidence="16">
    <location>
        <begin position="443"/>
        <end position="460"/>
    </location>
</feature>
<evidence type="ECO:0000256" key="13">
    <source>
        <dbReference type="ARBA" id="ARBA00023136"/>
    </source>
</evidence>
<keyword evidence="5 16" id="KW-0285">Flavoprotein</keyword>
<dbReference type="GO" id="GO:0006696">
    <property type="term" value="P:ergosterol biosynthetic process"/>
    <property type="evidence" value="ECO:0007669"/>
    <property type="project" value="TreeGrafter"/>
</dbReference>
<gene>
    <name evidence="19" type="ORF">SPI_07183</name>
</gene>
<keyword evidence="13 16" id="KW-0472">Membrane</keyword>
<keyword evidence="10" id="KW-0443">Lipid metabolism</keyword>
<keyword evidence="19" id="KW-0503">Monooxygenase</keyword>
<dbReference type="GO" id="GO:0050660">
    <property type="term" value="F:flavin adenine dinucleotide binding"/>
    <property type="evidence" value="ECO:0007669"/>
    <property type="project" value="UniProtKB-UniRule"/>
</dbReference>
<dbReference type="FunFam" id="3.50.50.60:FF:000166">
    <property type="entry name" value="Squalene monooxygenase Erg1"/>
    <property type="match status" value="1"/>
</dbReference>
<protein>
    <recommendedName>
        <fullName evidence="16">Squalene monooxygenase</fullName>
        <ecNumber evidence="16">1.14.14.17</ecNumber>
    </recommendedName>
</protein>
<comment type="function">
    <text evidence="16">Catalyzes the stereospecific oxidation of squalene to (S)-2,3-epoxysqualene, and is considered to be a rate-limiting enzyme in steroid biosynthesis.</text>
</comment>
<comment type="similarity">
    <text evidence="4 16">Belongs to the squalene monooxygenase family.</text>
</comment>
<comment type="caution">
    <text evidence="19">The sequence shown here is derived from an EMBL/GenBank/DDBJ whole genome shotgun (WGS) entry which is preliminary data.</text>
</comment>
<dbReference type="GO" id="GO:0005789">
    <property type="term" value="C:endoplasmic reticulum membrane"/>
    <property type="evidence" value="ECO:0007669"/>
    <property type="project" value="UniProtKB-SubCell"/>
</dbReference>
<feature type="domain" description="Squalene epoxidase" evidence="18">
    <location>
        <begin position="197"/>
        <end position="472"/>
    </location>
</feature>
<evidence type="ECO:0000256" key="6">
    <source>
        <dbReference type="ARBA" id="ARBA00022692"/>
    </source>
</evidence>
<evidence type="ECO:0000259" key="18">
    <source>
        <dbReference type="Pfam" id="PF08491"/>
    </source>
</evidence>
<keyword evidence="6 16" id="KW-0812">Transmembrane</keyword>
<evidence type="ECO:0000256" key="12">
    <source>
        <dbReference type="ARBA" id="ARBA00023002"/>
    </source>
</evidence>
<evidence type="ECO:0000256" key="9">
    <source>
        <dbReference type="ARBA" id="ARBA00022848"/>
    </source>
</evidence>
<reference evidence="19 20" key="1">
    <citation type="journal article" date="2016" name="Genome Biol. Evol.">
        <title>Divergent and convergent evolution of fungal pathogenicity.</title>
        <authorList>
            <person name="Shang Y."/>
            <person name="Xiao G."/>
            <person name="Zheng P."/>
            <person name="Cen K."/>
            <person name="Zhan S."/>
            <person name="Wang C."/>
        </authorList>
    </citation>
    <scope>NUCLEOTIDE SEQUENCE [LARGE SCALE GENOMIC DNA]</scope>
    <source>
        <strain evidence="19 20">RCEF 264</strain>
    </source>
</reference>
<evidence type="ECO:0000256" key="3">
    <source>
        <dbReference type="ARBA" id="ARBA00004477"/>
    </source>
</evidence>
<evidence type="ECO:0000256" key="4">
    <source>
        <dbReference type="ARBA" id="ARBA00008802"/>
    </source>
</evidence>
<organism evidence="19 20">
    <name type="scientific">Niveomyces insectorum RCEF 264</name>
    <dbReference type="NCBI Taxonomy" id="1081102"/>
    <lineage>
        <taxon>Eukaryota</taxon>
        <taxon>Fungi</taxon>
        <taxon>Dikarya</taxon>
        <taxon>Ascomycota</taxon>
        <taxon>Pezizomycotina</taxon>
        <taxon>Sordariomycetes</taxon>
        <taxon>Hypocreomycetidae</taxon>
        <taxon>Hypocreales</taxon>
        <taxon>Cordycipitaceae</taxon>
        <taxon>Niveomyces</taxon>
    </lineage>
</organism>
<evidence type="ECO:0000313" key="20">
    <source>
        <dbReference type="Proteomes" id="UP000076874"/>
    </source>
</evidence>
<sequence length="495" mass="53287">MADSAASPFPRPHQKTSATQHHHADVVVVGAGIFGSAIATAFARQRRSVVLLERSLKEPDRIVGELLQPGGVAALDALGLRHCLDDIDAVPVRGYEVIYNGQPVAIPYPAVKTTPPCNGGSSATKGPVVTPVEGRSFHHGRFVQKLRAAAAAEPTLTLVEAEVLALVRDRVDGPVLGVTAKLAKDGQEVQEVHYFGSLTVVADGYRSKFRTAHTSRKPLATSKFWALELVDADLPAPNFGHVILGDCSPVLLYQIGRRETRALVNVPEGLAEAKPAHGGVSQYLRGVVLPQLPVSVQASFANSLDANRLRCMPNSFLPAAANRVPGLVVAGDALNMRHPLTGGGMTVALNDAVLLRDLLAPARVPRLDDHQLVLRQLHTFHWRRKRLAAVLNILAQALYALFNAGDDRLRVLRAGCFAYFRRGGNCVRGPAELLAGIAHKPHVLVYHFSAVALLSAGMLLSSKPLWRLPMTLFECMAVLVTACAVILPYILAELW</sequence>
<keyword evidence="10" id="KW-0444">Lipid biosynthesis</keyword>
<evidence type="ECO:0000256" key="5">
    <source>
        <dbReference type="ARBA" id="ARBA00022630"/>
    </source>
</evidence>
<dbReference type="Pfam" id="PF08491">
    <property type="entry name" value="SE"/>
    <property type="match status" value="1"/>
</dbReference>
<dbReference type="SUPFAM" id="SSF51905">
    <property type="entry name" value="FAD/NAD(P)-binding domain"/>
    <property type="match status" value="1"/>
</dbReference>
<dbReference type="Gene3D" id="3.50.50.60">
    <property type="entry name" value="FAD/NAD(P)-binding domain"/>
    <property type="match status" value="1"/>
</dbReference>
<dbReference type="AlphaFoldDB" id="A0A167QCX8"/>
<feature type="region of interest" description="Disordered" evidence="17">
    <location>
        <begin position="1"/>
        <end position="22"/>
    </location>
</feature>
<evidence type="ECO:0000256" key="8">
    <source>
        <dbReference type="ARBA" id="ARBA00022827"/>
    </source>
</evidence>